<dbReference type="PROSITE" id="PS00198">
    <property type="entry name" value="4FE4S_FER_1"/>
    <property type="match status" value="2"/>
</dbReference>
<dbReference type="GeneID" id="11139705"/>
<keyword evidence="3" id="KW-0479">Metal-binding</keyword>
<keyword evidence="2" id="KW-0004">4Fe-4S</keyword>
<feature type="domain" description="4Fe-4S ferredoxin-type" evidence="7">
    <location>
        <begin position="43"/>
        <end position="73"/>
    </location>
</feature>
<evidence type="ECO:0000256" key="4">
    <source>
        <dbReference type="ARBA" id="ARBA00022982"/>
    </source>
</evidence>
<dbReference type="RefSeq" id="WP_014025628.1">
    <property type="nucleotide sequence ID" value="NC_015931.1"/>
</dbReference>
<dbReference type="InParanoid" id="G0EE35"/>
<dbReference type="InterPro" id="IPR009051">
    <property type="entry name" value="Helical_ferredxn"/>
</dbReference>
<name>G0EE35_PYRF1</name>
<gene>
    <name evidence="8" type="ordered locus">Pyrfu_0079</name>
</gene>
<keyword evidence="4" id="KW-0249">Electron transport</keyword>
<keyword evidence="5" id="KW-0408">Iron</keyword>
<evidence type="ECO:0000256" key="3">
    <source>
        <dbReference type="ARBA" id="ARBA00022723"/>
    </source>
</evidence>
<dbReference type="STRING" id="694429.Pyrfu_0079"/>
<evidence type="ECO:0000256" key="5">
    <source>
        <dbReference type="ARBA" id="ARBA00023004"/>
    </source>
</evidence>
<dbReference type="GO" id="GO:0046872">
    <property type="term" value="F:metal ion binding"/>
    <property type="evidence" value="ECO:0007669"/>
    <property type="project" value="UniProtKB-KW"/>
</dbReference>
<evidence type="ECO:0000259" key="7">
    <source>
        <dbReference type="PROSITE" id="PS51379"/>
    </source>
</evidence>
<keyword evidence="9" id="KW-1185">Reference proteome</keyword>
<organism evidence="8 9">
    <name type="scientific">Pyrolobus fumarii (strain DSM 11204 / 1A)</name>
    <dbReference type="NCBI Taxonomy" id="694429"/>
    <lineage>
        <taxon>Archaea</taxon>
        <taxon>Thermoproteota</taxon>
        <taxon>Thermoprotei</taxon>
        <taxon>Desulfurococcales</taxon>
        <taxon>Pyrodictiaceae</taxon>
        <taxon>Pyrolobus</taxon>
    </lineage>
</organism>
<dbReference type="Proteomes" id="UP000001037">
    <property type="component" value="Chromosome"/>
</dbReference>
<accession>G0EE35</accession>
<dbReference type="PANTHER" id="PTHR43551">
    <property type="entry name" value="FUMARATE REDUCTASE IRON-SULFUR SUBUNIT"/>
    <property type="match status" value="1"/>
</dbReference>
<dbReference type="SUPFAM" id="SSF46548">
    <property type="entry name" value="alpha-helical ferredoxin"/>
    <property type="match status" value="1"/>
</dbReference>
<feature type="domain" description="4Fe-4S ferredoxin-type" evidence="7">
    <location>
        <begin position="111"/>
        <end position="135"/>
    </location>
</feature>
<keyword evidence="1" id="KW-0813">Transport</keyword>
<keyword evidence="6" id="KW-0411">Iron-sulfur</keyword>
<evidence type="ECO:0000256" key="1">
    <source>
        <dbReference type="ARBA" id="ARBA00022448"/>
    </source>
</evidence>
<dbReference type="PROSITE" id="PS51379">
    <property type="entry name" value="4FE4S_FER_2"/>
    <property type="match status" value="2"/>
</dbReference>
<dbReference type="GO" id="GO:0016491">
    <property type="term" value="F:oxidoreductase activity"/>
    <property type="evidence" value="ECO:0007669"/>
    <property type="project" value="UniProtKB-ARBA"/>
</dbReference>
<evidence type="ECO:0000313" key="9">
    <source>
        <dbReference type="Proteomes" id="UP000001037"/>
    </source>
</evidence>
<proteinExistence type="predicted"/>
<dbReference type="InterPro" id="IPR004017">
    <property type="entry name" value="Cys_rich_dom"/>
</dbReference>
<dbReference type="AlphaFoldDB" id="G0EE35"/>
<protein>
    <recommendedName>
        <fullName evidence="7">4Fe-4S ferredoxin-type domain-containing protein</fullName>
    </recommendedName>
</protein>
<dbReference type="KEGG" id="pfm:Pyrfu_0079"/>
<dbReference type="GO" id="GO:0051539">
    <property type="term" value="F:4 iron, 4 sulfur cluster binding"/>
    <property type="evidence" value="ECO:0007669"/>
    <property type="project" value="UniProtKB-KW"/>
</dbReference>
<dbReference type="InterPro" id="IPR017900">
    <property type="entry name" value="4Fe4S_Fe_S_CS"/>
</dbReference>
<dbReference type="PANTHER" id="PTHR43551:SF1">
    <property type="entry name" value="HETERODISULFIDE REDUCTASE"/>
    <property type="match status" value="1"/>
</dbReference>
<dbReference type="Pfam" id="PF02754">
    <property type="entry name" value="CCG"/>
    <property type="match status" value="2"/>
</dbReference>
<dbReference type="OrthoDB" id="42878at2157"/>
<dbReference type="Pfam" id="PF13183">
    <property type="entry name" value="Fer4_8"/>
    <property type="match status" value="1"/>
</dbReference>
<dbReference type="EMBL" id="CP002838">
    <property type="protein sequence ID" value="AEM37951.1"/>
    <property type="molecule type" value="Genomic_DNA"/>
</dbReference>
<dbReference type="HOGENOM" id="CLU_023081_6_0_2"/>
<evidence type="ECO:0000256" key="6">
    <source>
        <dbReference type="ARBA" id="ARBA00023014"/>
    </source>
</evidence>
<reference evidence="8 9" key="1">
    <citation type="journal article" date="2011" name="Stand. Genomic Sci.">
        <title>Complete genome sequence of the hyperthermophilic chemolithoautotroph Pyrolobus fumarii type strain (1A).</title>
        <authorList>
            <person name="Anderson I."/>
            <person name="Goker M."/>
            <person name="Nolan M."/>
            <person name="Lucas S."/>
            <person name="Hammon N."/>
            <person name="Deshpande S."/>
            <person name="Cheng J.F."/>
            <person name="Tapia R."/>
            <person name="Han C."/>
            <person name="Goodwin L."/>
            <person name="Pitluck S."/>
            <person name="Huntemann M."/>
            <person name="Liolios K."/>
            <person name="Ivanova N."/>
            <person name="Pagani I."/>
            <person name="Mavromatis K."/>
            <person name="Ovchinikova G."/>
            <person name="Pati A."/>
            <person name="Chen A."/>
            <person name="Palaniappan K."/>
            <person name="Land M."/>
            <person name="Hauser L."/>
            <person name="Brambilla E.M."/>
            <person name="Huber H."/>
            <person name="Yasawong M."/>
            <person name="Rohde M."/>
            <person name="Spring S."/>
            <person name="Abt B."/>
            <person name="Sikorski J."/>
            <person name="Wirth R."/>
            <person name="Detter J.C."/>
            <person name="Woyke T."/>
            <person name="Bristow J."/>
            <person name="Eisen J.A."/>
            <person name="Markowitz V."/>
            <person name="Hugenholtz P."/>
            <person name="Kyrpides N.C."/>
            <person name="Klenk H.P."/>
            <person name="Lapidus A."/>
        </authorList>
    </citation>
    <scope>NUCLEOTIDE SEQUENCE [LARGE SCALE GENOMIC DNA]</scope>
    <source>
        <strain evidence="9">DSM 11204 / 1A</strain>
    </source>
</reference>
<evidence type="ECO:0000256" key="2">
    <source>
        <dbReference type="ARBA" id="ARBA00022485"/>
    </source>
</evidence>
<dbReference type="Gene3D" id="1.10.1060.10">
    <property type="entry name" value="Alpha-helical ferredoxin"/>
    <property type="match status" value="1"/>
</dbReference>
<sequence>MAARAPNPVVEKILRVVKERVKWEGFDKAALDSAVARLEAAIDVVKLHYLENCVGCAACAPACPYFYVDERFSPVNKAELTREIYRKKLTIAGRILGPLVGARLPKSEKDLDKIVEAVYRCTNCGHCYFVCPFGIDSGVLVQGLLKLIATGTGRAPTLIDFFAELERQEAYLEIQGFMDAWNVALQEAEKAVGKRLPYEKKGADVLLLPMLTDAMFYPGAIAGAVKTLEAAGIDYTLPEKPWAFRAAIGVVVGRREIAREVFARLVERIEALGVKRVVLLDGGFPYPWLRWEVTKLLGRRLGFKVLHFVELVDELIAGKKLPYEQGDDEVTWHDPCQLARRGGVTVEPYRVLKALSRRFRPLKHHGVESYCCAGGGGIGCMNMEMIKQMSMILGISPDDLLAGDKERRFIEETEKAWAIAVKRKIDEIRESGAKLVVTACPVCMHSIAGGAKIYGLSVDVKHIAEYVGERVKG</sequence>
<dbReference type="eggNOG" id="arCOG00333">
    <property type="taxonomic scope" value="Archaea"/>
</dbReference>
<dbReference type="InterPro" id="IPR017896">
    <property type="entry name" value="4Fe4S_Fe-S-bd"/>
</dbReference>
<evidence type="ECO:0000313" key="8">
    <source>
        <dbReference type="EMBL" id="AEM37951.1"/>
    </source>
</evidence>